<name>A0AAD4UUL3_PRUDU</name>
<organism evidence="2 3">
    <name type="scientific">Prunus dulcis</name>
    <name type="common">Almond</name>
    <name type="synonym">Amygdalus dulcis</name>
    <dbReference type="NCBI Taxonomy" id="3755"/>
    <lineage>
        <taxon>Eukaryota</taxon>
        <taxon>Viridiplantae</taxon>
        <taxon>Streptophyta</taxon>
        <taxon>Embryophyta</taxon>
        <taxon>Tracheophyta</taxon>
        <taxon>Spermatophyta</taxon>
        <taxon>Magnoliopsida</taxon>
        <taxon>eudicotyledons</taxon>
        <taxon>Gunneridae</taxon>
        <taxon>Pentapetalae</taxon>
        <taxon>rosids</taxon>
        <taxon>fabids</taxon>
        <taxon>Rosales</taxon>
        <taxon>Rosaceae</taxon>
        <taxon>Amygdaloideae</taxon>
        <taxon>Amygdaleae</taxon>
        <taxon>Prunus</taxon>
    </lineage>
</organism>
<comment type="caution">
    <text evidence="2">The sequence shown here is derived from an EMBL/GenBank/DDBJ whole genome shotgun (WGS) entry which is preliminary data.</text>
</comment>
<keyword evidence="3" id="KW-1185">Reference proteome</keyword>
<reference evidence="2 3" key="1">
    <citation type="journal article" date="2022" name="G3 (Bethesda)">
        <title>Whole-genome sequence and methylome profiling of the almond [Prunus dulcis (Mill.) D.A. Webb] cultivar 'Nonpareil'.</title>
        <authorList>
            <person name="D'Amico-Willman K.M."/>
            <person name="Ouma W.Z."/>
            <person name="Meulia T."/>
            <person name="Sideli G.M."/>
            <person name="Gradziel T.M."/>
            <person name="Fresnedo-Ramirez J."/>
        </authorList>
    </citation>
    <scope>NUCLEOTIDE SEQUENCE [LARGE SCALE GENOMIC DNA]</scope>
    <source>
        <strain evidence="2">Clone GOH B32 T37-40</strain>
    </source>
</reference>
<evidence type="ECO:0000313" key="2">
    <source>
        <dbReference type="EMBL" id="KAI5312568.1"/>
    </source>
</evidence>
<dbReference type="AlphaFoldDB" id="A0AAD4UUL3"/>
<accession>A0AAD4UUL3</accession>
<protein>
    <recommendedName>
        <fullName evidence="1">Putative plant transposon protein domain-containing protein</fullName>
    </recommendedName>
</protein>
<evidence type="ECO:0000259" key="1">
    <source>
        <dbReference type="Pfam" id="PF20167"/>
    </source>
</evidence>
<feature type="domain" description="Putative plant transposon protein" evidence="1">
    <location>
        <begin position="4"/>
        <end position="187"/>
    </location>
</feature>
<dbReference type="Pfam" id="PF20167">
    <property type="entry name" value="Transposase_32"/>
    <property type="match status" value="1"/>
</dbReference>
<gene>
    <name evidence="2" type="ORF">L3X38_041741</name>
</gene>
<dbReference type="EMBL" id="JAJFAZ020000008">
    <property type="protein sequence ID" value="KAI5312568.1"/>
    <property type="molecule type" value="Genomic_DNA"/>
</dbReference>
<proteinExistence type="predicted"/>
<dbReference type="Proteomes" id="UP001054821">
    <property type="component" value="Chromosome 8"/>
</dbReference>
<dbReference type="InterPro" id="IPR046796">
    <property type="entry name" value="Transposase_32_dom"/>
</dbReference>
<sequence>MFEHYHLHPLNTLSGKFNASIIKEFYSNFPVDPKRSNYQIVVHTMPIVLRPSVVNRVLGFRSCSGFNYDKFGLASSQYTVALFKTMTYTDPSLPLIAKGLPIKSYLSLFFKFLWEFVCHNVLPTGNNSNPTLAGYQIMIFLVNRDKIPFGDIIYHAILGKIVGHGTKHKGTLIFPCLIQCLCERSKVAFNDTDQWTPLLAPYGKASVALSQKGGSEPRDTRDDILSLLERNVYNENL</sequence>
<evidence type="ECO:0000313" key="3">
    <source>
        <dbReference type="Proteomes" id="UP001054821"/>
    </source>
</evidence>